<feature type="region of interest" description="Disordered" evidence="8">
    <location>
        <begin position="108"/>
        <end position="137"/>
    </location>
</feature>
<evidence type="ECO:0000256" key="2">
    <source>
        <dbReference type="ARBA" id="ARBA00005416"/>
    </source>
</evidence>
<proteinExistence type="inferred from homology"/>
<dbReference type="AlphaFoldDB" id="A0AAD9ZMK6"/>
<evidence type="ECO:0000256" key="5">
    <source>
        <dbReference type="ARBA" id="ARBA00022782"/>
    </source>
</evidence>
<evidence type="ECO:0000256" key="8">
    <source>
        <dbReference type="SAM" id="MobiDB-lite"/>
    </source>
</evidence>
<keyword evidence="10" id="KW-1185">Reference proteome</keyword>
<protein>
    <submittedName>
        <fullName evidence="9">Uncharacterized protein</fullName>
    </submittedName>
</protein>
<comment type="caution">
    <text evidence="9">The sequence shown here is derived from an EMBL/GenBank/DDBJ whole genome shotgun (WGS) entry which is preliminary data.</text>
</comment>
<dbReference type="PANTHER" id="PTHR36016">
    <property type="entry name" value="CLAVATA3/ESR (CLE)-RELATED PROTEIN 7"/>
    <property type="match status" value="1"/>
</dbReference>
<evidence type="ECO:0000256" key="4">
    <source>
        <dbReference type="ARBA" id="ARBA00022729"/>
    </source>
</evidence>
<dbReference type="GO" id="GO:0030154">
    <property type="term" value="P:cell differentiation"/>
    <property type="evidence" value="ECO:0007669"/>
    <property type="project" value="UniProtKB-KW"/>
</dbReference>
<evidence type="ECO:0000256" key="7">
    <source>
        <dbReference type="ARBA" id="ARBA00023278"/>
    </source>
</evidence>
<evidence type="ECO:0000256" key="1">
    <source>
        <dbReference type="ARBA" id="ARBA00004239"/>
    </source>
</evidence>
<comment type="similarity">
    <text evidence="2">Belongs to the CLV3/ESR signal peptide family.</text>
</comment>
<gene>
    <name evidence="9" type="ORF">Dsin_031315</name>
</gene>
<keyword evidence="7" id="KW-0379">Hydroxylation</keyword>
<evidence type="ECO:0000313" key="10">
    <source>
        <dbReference type="Proteomes" id="UP001281410"/>
    </source>
</evidence>
<dbReference type="GO" id="GO:0005576">
    <property type="term" value="C:extracellular region"/>
    <property type="evidence" value="ECO:0007669"/>
    <property type="project" value="UniProtKB-SubCell"/>
</dbReference>
<organism evidence="9 10">
    <name type="scientific">Dipteronia sinensis</name>
    <dbReference type="NCBI Taxonomy" id="43782"/>
    <lineage>
        <taxon>Eukaryota</taxon>
        <taxon>Viridiplantae</taxon>
        <taxon>Streptophyta</taxon>
        <taxon>Embryophyta</taxon>
        <taxon>Tracheophyta</taxon>
        <taxon>Spermatophyta</taxon>
        <taxon>Magnoliopsida</taxon>
        <taxon>eudicotyledons</taxon>
        <taxon>Gunneridae</taxon>
        <taxon>Pentapetalae</taxon>
        <taxon>rosids</taxon>
        <taxon>malvids</taxon>
        <taxon>Sapindales</taxon>
        <taxon>Sapindaceae</taxon>
        <taxon>Hippocastanoideae</taxon>
        <taxon>Acereae</taxon>
        <taxon>Dipteronia</taxon>
    </lineage>
</organism>
<keyword evidence="6" id="KW-0325">Glycoprotein</keyword>
<sequence length="137" mass="15462">MTAVQVPEVEDIRRELFSSMEIEESMKMEMTFKTTKLPSGTKLADQVAFDHMAYPTTKRATILLVLAVFMILVMRSEARSLKLNGQTLLLELGYTKLKLEYYQRVSTQDSSTTRVAPGGPDPEHHSNPPVHHSIPQT</sequence>
<keyword evidence="4" id="KW-0732">Signal</keyword>
<keyword evidence="3" id="KW-0964">Secreted</keyword>
<evidence type="ECO:0000256" key="3">
    <source>
        <dbReference type="ARBA" id="ARBA00022525"/>
    </source>
</evidence>
<dbReference type="InterPro" id="IPR039617">
    <property type="entry name" value="CLAVATA3-CLE"/>
</dbReference>
<name>A0AAD9ZMK6_9ROSI</name>
<accession>A0AAD9ZMK6</accession>
<reference evidence="9" key="1">
    <citation type="journal article" date="2023" name="Plant J.">
        <title>Genome sequences and population genomics provide insights into the demographic history, inbreeding, and mutation load of two 'living fossil' tree species of Dipteronia.</title>
        <authorList>
            <person name="Feng Y."/>
            <person name="Comes H.P."/>
            <person name="Chen J."/>
            <person name="Zhu S."/>
            <person name="Lu R."/>
            <person name="Zhang X."/>
            <person name="Li P."/>
            <person name="Qiu J."/>
            <person name="Olsen K.M."/>
            <person name="Qiu Y."/>
        </authorList>
    </citation>
    <scope>NUCLEOTIDE SEQUENCE</scope>
    <source>
        <strain evidence="9">NBL</strain>
    </source>
</reference>
<evidence type="ECO:0000256" key="6">
    <source>
        <dbReference type="ARBA" id="ARBA00023180"/>
    </source>
</evidence>
<dbReference type="EMBL" id="JANJYJ010000010">
    <property type="protein sequence ID" value="KAK3184029.1"/>
    <property type="molecule type" value="Genomic_DNA"/>
</dbReference>
<dbReference type="PANTHER" id="PTHR36016:SF9">
    <property type="entry name" value="PROTEIN, PUTATIVE-RELATED"/>
    <property type="match status" value="1"/>
</dbReference>
<dbReference type="Proteomes" id="UP001281410">
    <property type="component" value="Unassembled WGS sequence"/>
</dbReference>
<comment type="subcellular location">
    <subcellularLocation>
        <location evidence="1">Secreted</location>
        <location evidence="1">Extracellular space</location>
    </subcellularLocation>
</comment>
<evidence type="ECO:0000313" key="9">
    <source>
        <dbReference type="EMBL" id="KAK3184029.1"/>
    </source>
</evidence>
<keyword evidence="5" id="KW-0221">Differentiation</keyword>